<dbReference type="STRING" id="1891926.Fuma_05065"/>
<dbReference type="Gene3D" id="2.40.50.870">
    <property type="entry name" value="Protein of unknown function (DUF3299)"/>
    <property type="match status" value="1"/>
</dbReference>
<proteinExistence type="predicted"/>
<reference evidence="2 3" key="1">
    <citation type="journal article" date="2016" name="Front. Microbiol.">
        <title>Fuerstia marisgermanicae gen. nov., sp. nov., an Unusual Member of the Phylum Planctomycetes from the German Wadden Sea.</title>
        <authorList>
            <person name="Kohn T."/>
            <person name="Heuer A."/>
            <person name="Jogler M."/>
            <person name="Vollmers J."/>
            <person name="Boedeker C."/>
            <person name="Bunk B."/>
            <person name="Rast P."/>
            <person name="Borchert D."/>
            <person name="Glockner I."/>
            <person name="Freese H.M."/>
            <person name="Klenk H.P."/>
            <person name="Overmann J."/>
            <person name="Kaster A.K."/>
            <person name="Rohde M."/>
            <person name="Wiegand S."/>
            <person name="Jogler C."/>
        </authorList>
    </citation>
    <scope>NUCLEOTIDE SEQUENCE [LARGE SCALE GENOMIC DNA]</scope>
    <source>
        <strain evidence="2 3">NH11</strain>
    </source>
</reference>
<dbReference type="Proteomes" id="UP000187735">
    <property type="component" value="Chromosome"/>
</dbReference>
<accession>A0A1P8WMZ8</accession>
<dbReference type="KEGG" id="fmr:Fuma_05065"/>
<protein>
    <recommendedName>
        <fullName evidence="4">DUF4190 domain-containing protein</fullName>
    </recommendedName>
</protein>
<evidence type="ECO:0008006" key="4">
    <source>
        <dbReference type="Google" id="ProtNLM"/>
    </source>
</evidence>
<sequence>MSSTMLTDDIAKTELKTENSAWAKPAEFDEFDYVPVSPWGPVAIVLGIASLTGFTNSVFGLVIAAMGVVIGISAVFRVRAAAGAAKGTWMAVVGTLASVLCLTFGSMKLVNAYETECPPGFKRVNFPNEISAHEFVYYGGLRRLHPKVAPLIGEKVFLKGFMWQTQRSEGLTEFVFLKDNGECCFGGDPKPYDMMVVKMVDGQTTDAYTGMVAVAGVLNANVRAAEGEPVYTVDATMVEEARTSF</sequence>
<name>A0A1P8WMZ8_9PLAN</name>
<keyword evidence="1" id="KW-0472">Membrane</keyword>
<evidence type="ECO:0000256" key="1">
    <source>
        <dbReference type="SAM" id="Phobius"/>
    </source>
</evidence>
<dbReference type="OrthoDB" id="279013at2"/>
<feature type="transmembrane region" description="Helical" evidence="1">
    <location>
        <begin position="43"/>
        <end position="76"/>
    </location>
</feature>
<keyword evidence="1" id="KW-0812">Transmembrane</keyword>
<organism evidence="2 3">
    <name type="scientific">Fuerstiella marisgermanici</name>
    <dbReference type="NCBI Taxonomy" id="1891926"/>
    <lineage>
        <taxon>Bacteria</taxon>
        <taxon>Pseudomonadati</taxon>
        <taxon>Planctomycetota</taxon>
        <taxon>Planctomycetia</taxon>
        <taxon>Planctomycetales</taxon>
        <taxon>Planctomycetaceae</taxon>
        <taxon>Fuerstiella</taxon>
    </lineage>
</organism>
<dbReference type="RefSeq" id="WP_077026571.1">
    <property type="nucleotide sequence ID" value="NZ_CP017641.1"/>
</dbReference>
<evidence type="ECO:0000313" key="3">
    <source>
        <dbReference type="Proteomes" id="UP000187735"/>
    </source>
</evidence>
<gene>
    <name evidence="2" type="ORF">Fuma_05065</name>
</gene>
<dbReference type="AlphaFoldDB" id="A0A1P8WMZ8"/>
<keyword evidence="3" id="KW-1185">Reference proteome</keyword>
<evidence type="ECO:0000313" key="2">
    <source>
        <dbReference type="EMBL" id="APZ95407.1"/>
    </source>
</evidence>
<keyword evidence="1" id="KW-1133">Transmembrane helix</keyword>
<dbReference type="EMBL" id="CP017641">
    <property type="protein sequence ID" value="APZ95407.1"/>
    <property type="molecule type" value="Genomic_DNA"/>
</dbReference>
<feature type="transmembrane region" description="Helical" evidence="1">
    <location>
        <begin position="88"/>
        <end position="107"/>
    </location>
</feature>